<accession>A0ABV1MQE5</accession>
<dbReference type="RefSeq" id="WP_349659381.1">
    <property type="nucleotide sequence ID" value="NZ_JBEGDG010000005.1"/>
</dbReference>
<gene>
    <name evidence="1" type="ORF">ABNX05_08895</name>
</gene>
<proteinExistence type="predicted"/>
<keyword evidence="2" id="KW-1185">Reference proteome</keyword>
<comment type="caution">
    <text evidence="1">The sequence shown here is derived from an EMBL/GenBank/DDBJ whole genome shotgun (WGS) entry which is preliminary data.</text>
</comment>
<name>A0ABV1MQE5_9BACI</name>
<protein>
    <submittedName>
        <fullName evidence="1">Uncharacterized protein</fullName>
    </submittedName>
</protein>
<reference evidence="1 2" key="1">
    <citation type="submission" date="2024-06" db="EMBL/GenBank/DDBJ databases">
        <title>Lysinibacillus zambalefons sp. nov., a Novel Firmicute Isolated from the Poon Bato Zambales Hyperalkaline Spring.</title>
        <authorList>
            <person name="Aja J.A."/>
            <person name="Lazaro J.E.H."/>
            <person name="Llorin L.D."/>
            <person name="Lim K.R."/>
            <person name="Teodosio J."/>
            <person name="Dalisay D.S."/>
        </authorList>
    </citation>
    <scope>NUCLEOTIDE SEQUENCE [LARGE SCALE GENOMIC DNA]</scope>
    <source>
        <strain evidence="1 2">M3</strain>
    </source>
</reference>
<evidence type="ECO:0000313" key="2">
    <source>
        <dbReference type="Proteomes" id="UP001478862"/>
    </source>
</evidence>
<dbReference type="EMBL" id="JBEGDG010000005">
    <property type="protein sequence ID" value="MEQ6354731.1"/>
    <property type="molecule type" value="Genomic_DNA"/>
</dbReference>
<dbReference type="Proteomes" id="UP001478862">
    <property type="component" value="Unassembled WGS sequence"/>
</dbReference>
<organism evidence="1 2">
    <name type="scientific">Lysinibacillus zambalensis</name>
    <dbReference type="NCBI Taxonomy" id="3160866"/>
    <lineage>
        <taxon>Bacteria</taxon>
        <taxon>Bacillati</taxon>
        <taxon>Bacillota</taxon>
        <taxon>Bacilli</taxon>
        <taxon>Bacillales</taxon>
        <taxon>Bacillaceae</taxon>
        <taxon>Lysinibacillus</taxon>
    </lineage>
</organism>
<evidence type="ECO:0000313" key="1">
    <source>
        <dbReference type="EMBL" id="MEQ6354731.1"/>
    </source>
</evidence>
<sequence>MSESENINQKIDSVVHQLIKEQLTNLSNYSNTKNNSFAYLEKGTLNLLLAYLMSGEKRKVEEVGDEEIEMKLIKQLDEMLEESKEQFEEVISLLKKLS</sequence>